<gene>
    <name evidence="2" type="ORF">PRZ48_012793</name>
</gene>
<evidence type="ECO:0000256" key="1">
    <source>
        <dbReference type="SAM" id="SignalP"/>
    </source>
</evidence>
<evidence type="ECO:0000313" key="2">
    <source>
        <dbReference type="EMBL" id="KAK4496809.1"/>
    </source>
</evidence>
<reference evidence="2 3" key="1">
    <citation type="journal article" date="2023" name="G3 (Bethesda)">
        <title>A chromosome-level genome assembly of Zasmidium syzygii isolated from banana leaves.</title>
        <authorList>
            <person name="van Westerhoven A.C."/>
            <person name="Mehrabi R."/>
            <person name="Talebi R."/>
            <person name="Steentjes M.B.F."/>
            <person name="Corcolon B."/>
            <person name="Chong P.A."/>
            <person name="Kema G.H.J."/>
            <person name="Seidl M.F."/>
        </authorList>
    </citation>
    <scope>NUCLEOTIDE SEQUENCE [LARGE SCALE GENOMIC DNA]</scope>
    <source>
        <strain evidence="2 3">P124</strain>
    </source>
</reference>
<dbReference type="EMBL" id="JAXOVC010000010">
    <property type="protein sequence ID" value="KAK4496809.1"/>
    <property type="molecule type" value="Genomic_DNA"/>
</dbReference>
<feature type="chain" id="PRO_5047010117" evidence="1">
    <location>
        <begin position="18"/>
        <end position="148"/>
    </location>
</feature>
<feature type="signal peptide" evidence="1">
    <location>
        <begin position="1"/>
        <end position="17"/>
    </location>
</feature>
<comment type="caution">
    <text evidence="2">The sequence shown here is derived from an EMBL/GenBank/DDBJ whole genome shotgun (WGS) entry which is preliminary data.</text>
</comment>
<dbReference type="Proteomes" id="UP001305779">
    <property type="component" value="Unassembled WGS sequence"/>
</dbReference>
<keyword evidence="3" id="KW-1185">Reference proteome</keyword>
<organism evidence="2 3">
    <name type="scientific">Zasmidium cellare</name>
    <name type="common">Wine cellar mold</name>
    <name type="synonym">Racodium cellare</name>
    <dbReference type="NCBI Taxonomy" id="395010"/>
    <lineage>
        <taxon>Eukaryota</taxon>
        <taxon>Fungi</taxon>
        <taxon>Dikarya</taxon>
        <taxon>Ascomycota</taxon>
        <taxon>Pezizomycotina</taxon>
        <taxon>Dothideomycetes</taxon>
        <taxon>Dothideomycetidae</taxon>
        <taxon>Mycosphaerellales</taxon>
        <taxon>Mycosphaerellaceae</taxon>
        <taxon>Zasmidium</taxon>
    </lineage>
</organism>
<evidence type="ECO:0000313" key="3">
    <source>
        <dbReference type="Proteomes" id="UP001305779"/>
    </source>
</evidence>
<sequence>MRSSTVLALGAATLAAAAPVAENTQAYAFDVTNFVFGCTVGCYWSLDVSVEGEGEHHPAVDTPVHCEGGLDEDTDYVQCGNVSDTQAIYAYIVKDTNELKLQYEVQYPEETAVYRYYGQQVVYAATSDKADLQEPNFKVLETETTGVA</sequence>
<protein>
    <submittedName>
        <fullName evidence="2">Uncharacterized protein</fullName>
    </submittedName>
</protein>
<accession>A0ABR0E5X8</accession>
<proteinExistence type="predicted"/>
<name>A0ABR0E5X8_ZASCE</name>
<keyword evidence="1" id="KW-0732">Signal</keyword>